<dbReference type="AlphaFoldDB" id="A0A5P1E839"/>
<evidence type="ECO:0000256" key="2">
    <source>
        <dbReference type="ARBA" id="ARBA00022737"/>
    </source>
</evidence>
<evidence type="ECO:0000256" key="1">
    <source>
        <dbReference type="ARBA" id="ARBA00007626"/>
    </source>
</evidence>
<dbReference type="PROSITE" id="PS51375">
    <property type="entry name" value="PPR"/>
    <property type="match status" value="1"/>
</dbReference>
<dbReference type="InterPro" id="IPR011990">
    <property type="entry name" value="TPR-like_helical_dom_sf"/>
</dbReference>
<dbReference type="Gramene" id="ONK57096">
    <property type="protein sequence ID" value="ONK57096"/>
    <property type="gene ID" value="A4U43_C10F16580"/>
</dbReference>
<reference evidence="5" key="1">
    <citation type="journal article" date="2017" name="Nat. Commun.">
        <title>The asparagus genome sheds light on the origin and evolution of a young Y chromosome.</title>
        <authorList>
            <person name="Harkess A."/>
            <person name="Zhou J."/>
            <person name="Xu C."/>
            <person name="Bowers J.E."/>
            <person name="Van der Hulst R."/>
            <person name="Ayyampalayam S."/>
            <person name="Mercati F."/>
            <person name="Riccardi P."/>
            <person name="McKain M.R."/>
            <person name="Kakrana A."/>
            <person name="Tang H."/>
            <person name="Ray J."/>
            <person name="Groenendijk J."/>
            <person name="Arikit S."/>
            <person name="Mathioni S.M."/>
            <person name="Nakano M."/>
            <person name="Shan H."/>
            <person name="Telgmann-Rauber A."/>
            <person name="Kanno A."/>
            <person name="Yue Z."/>
            <person name="Chen H."/>
            <person name="Li W."/>
            <person name="Chen Y."/>
            <person name="Xu X."/>
            <person name="Zhang Y."/>
            <person name="Luo S."/>
            <person name="Chen H."/>
            <person name="Gao J."/>
            <person name="Mao Z."/>
            <person name="Pires J.C."/>
            <person name="Luo M."/>
            <person name="Kudrna D."/>
            <person name="Wing R.A."/>
            <person name="Meyers B.C."/>
            <person name="Yi K."/>
            <person name="Kong H."/>
            <person name="Lavrijsen P."/>
            <person name="Sunseri F."/>
            <person name="Falavigna A."/>
            <person name="Ye Y."/>
            <person name="Leebens-Mack J.H."/>
            <person name="Chen G."/>
        </authorList>
    </citation>
    <scope>NUCLEOTIDE SEQUENCE [LARGE SCALE GENOMIC DNA]</scope>
    <source>
        <strain evidence="5">cv. DH0086</strain>
    </source>
</reference>
<keyword evidence="2" id="KW-0677">Repeat</keyword>
<organism evidence="4 5">
    <name type="scientific">Asparagus officinalis</name>
    <name type="common">Garden asparagus</name>
    <dbReference type="NCBI Taxonomy" id="4686"/>
    <lineage>
        <taxon>Eukaryota</taxon>
        <taxon>Viridiplantae</taxon>
        <taxon>Streptophyta</taxon>
        <taxon>Embryophyta</taxon>
        <taxon>Tracheophyta</taxon>
        <taxon>Spermatophyta</taxon>
        <taxon>Magnoliopsida</taxon>
        <taxon>Liliopsida</taxon>
        <taxon>Asparagales</taxon>
        <taxon>Asparagaceae</taxon>
        <taxon>Asparagoideae</taxon>
        <taxon>Asparagus</taxon>
    </lineage>
</organism>
<feature type="repeat" description="PPR" evidence="3">
    <location>
        <begin position="79"/>
        <end position="113"/>
    </location>
</feature>
<dbReference type="OMA" id="VTTWCHL"/>
<proteinExistence type="inferred from homology"/>
<accession>A0A5P1E839</accession>
<comment type="similarity">
    <text evidence="1">Belongs to the PPR family. P subfamily.</text>
</comment>
<dbReference type="EMBL" id="CM007390">
    <property type="protein sequence ID" value="ONK57096.1"/>
    <property type="molecule type" value="Genomic_DNA"/>
</dbReference>
<dbReference type="Pfam" id="PF01535">
    <property type="entry name" value="PPR"/>
    <property type="match status" value="2"/>
</dbReference>
<evidence type="ECO:0008006" key="6">
    <source>
        <dbReference type="Google" id="ProtNLM"/>
    </source>
</evidence>
<dbReference type="Proteomes" id="UP000243459">
    <property type="component" value="Chromosome 10"/>
</dbReference>
<dbReference type="SUPFAM" id="SSF48452">
    <property type="entry name" value="TPR-like"/>
    <property type="match status" value="1"/>
</dbReference>
<dbReference type="Pfam" id="PF13041">
    <property type="entry name" value="PPR_2"/>
    <property type="match status" value="1"/>
</dbReference>
<dbReference type="PANTHER" id="PTHR45717">
    <property type="entry name" value="OS12G0527900 PROTEIN"/>
    <property type="match status" value="1"/>
</dbReference>
<sequence>MWMSNRRYFPLSAGDHANRIDLIFKVHGLEHAENYFKTIPKQKKVYQTYGALLKCYAEEKSIEKAESLFNIMKQLNMLTSFPYNILISLYSRTGQHEKVESMFTEMKEKGIRCDAFTDTILLNVYADSLNIPKMEEVLGRIKKFNAVDFYKYAIAARAYVKVKARVKALDKLKKAEKLIPKKNNRYAWGFLVTLYAETGDKDEMYRIWNTYKLSLDKASNSMYMCMISGLLKFDDVEGAEALFMEWKSQLTVYDVRIPKLLVSAYREKGLLSKAECFMNEAVQSGDMISSSIWGQLADGYFEANQIPKAVEMMKAVKAEKTWWKLSHEKVNAGLKYFEEEKDVKGAEEFVSLVQKQSPLSREVYHSLMRIYMIAGVPLSGVLERMKADGFDVDEETDRILEESSQNQAKS</sequence>
<gene>
    <name evidence="4" type="ORF">A4U43_C10F16580</name>
</gene>
<dbReference type="PANTHER" id="PTHR45717:SF10">
    <property type="entry name" value="OS10G0501000 PROTEIN"/>
    <property type="match status" value="1"/>
</dbReference>
<keyword evidence="5" id="KW-1185">Reference proteome</keyword>
<protein>
    <recommendedName>
        <fullName evidence="6">Pentacotripeptide-repeat region of PRORP domain-containing protein</fullName>
    </recommendedName>
</protein>
<dbReference type="InterPro" id="IPR002885">
    <property type="entry name" value="PPR_rpt"/>
</dbReference>
<name>A0A5P1E839_ASPOF</name>
<evidence type="ECO:0000313" key="4">
    <source>
        <dbReference type="EMBL" id="ONK57096.1"/>
    </source>
</evidence>
<evidence type="ECO:0000313" key="5">
    <source>
        <dbReference type="Proteomes" id="UP000243459"/>
    </source>
</evidence>
<evidence type="ECO:0000256" key="3">
    <source>
        <dbReference type="PROSITE-ProRule" id="PRU00708"/>
    </source>
</evidence>
<dbReference type="Gene3D" id="1.25.40.10">
    <property type="entry name" value="Tetratricopeptide repeat domain"/>
    <property type="match status" value="2"/>
</dbReference>
<dbReference type="GO" id="GO:0003729">
    <property type="term" value="F:mRNA binding"/>
    <property type="evidence" value="ECO:0007669"/>
    <property type="project" value="UniProtKB-ARBA"/>
</dbReference>
<dbReference type="GO" id="GO:0005739">
    <property type="term" value="C:mitochondrion"/>
    <property type="evidence" value="ECO:0007669"/>
    <property type="project" value="TreeGrafter"/>
</dbReference>
<dbReference type="NCBIfam" id="TIGR00756">
    <property type="entry name" value="PPR"/>
    <property type="match status" value="2"/>
</dbReference>